<dbReference type="GO" id="GO:0055085">
    <property type="term" value="P:transmembrane transport"/>
    <property type="evidence" value="ECO:0007669"/>
    <property type="project" value="UniProtKB-ARBA"/>
</dbReference>
<dbReference type="PROSITE" id="PS50893">
    <property type="entry name" value="ABC_TRANSPORTER_2"/>
    <property type="match status" value="1"/>
</dbReference>
<proteinExistence type="inferred from homology"/>
<feature type="domain" description="ABC transporter" evidence="5">
    <location>
        <begin position="5"/>
        <end position="249"/>
    </location>
</feature>
<dbReference type="GO" id="GO:0005524">
    <property type="term" value="F:ATP binding"/>
    <property type="evidence" value="ECO:0007669"/>
    <property type="project" value="UniProtKB-KW"/>
</dbReference>
<evidence type="ECO:0000259" key="5">
    <source>
        <dbReference type="PROSITE" id="PS50893"/>
    </source>
</evidence>
<dbReference type="PANTHER" id="PTHR43776:SF7">
    <property type="entry name" value="D,D-DIPEPTIDE TRANSPORT ATP-BINDING PROTEIN DDPF-RELATED"/>
    <property type="match status" value="1"/>
</dbReference>
<evidence type="ECO:0000256" key="2">
    <source>
        <dbReference type="ARBA" id="ARBA00022448"/>
    </source>
</evidence>
<dbReference type="InterPro" id="IPR050319">
    <property type="entry name" value="ABC_transp_ATP-bind"/>
</dbReference>
<evidence type="ECO:0000256" key="1">
    <source>
        <dbReference type="ARBA" id="ARBA00005417"/>
    </source>
</evidence>
<dbReference type="InterPro" id="IPR027417">
    <property type="entry name" value="P-loop_NTPase"/>
</dbReference>
<dbReference type="AlphaFoldDB" id="A0A419V753"/>
<reference evidence="6 7" key="1">
    <citation type="submission" date="2018-09" db="EMBL/GenBank/DDBJ databases">
        <title>Genomic Encyclopedia of Archaeal and Bacterial Type Strains, Phase II (KMG-II): from individual species to whole genera.</title>
        <authorList>
            <person name="Goeker M."/>
        </authorList>
    </citation>
    <scope>NUCLEOTIDE SEQUENCE [LARGE SCALE GENOMIC DNA]</scope>
    <source>
        <strain evidence="6 7">DSM 17008</strain>
    </source>
</reference>
<dbReference type="CDD" id="cd03257">
    <property type="entry name" value="ABC_NikE_OppD_transporters"/>
    <property type="match status" value="1"/>
</dbReference>
<dbReference type="SUPFAM" id="SSF52540">
    <property type="entry name" value="P-loop containing nucleoside triphosphate hydrolases"/>
    <property type="match status" value="1"/>
</dbReference>
<organism evidence="6 7">
    <name type="scientific">Sinobaca qinghaiensis</name>
    <dbReference type="NCBI Taxonomy" id="342944"/>
    <lineage>
        <taxon>Bacteria</taxon>
        <taxon>Bacillati</taxon>
        <taxon>Bacillota</taxon>
        <taxon>Bacilli</taxon>
        <taxon>Bacillales</taxon>
        <taxon>Sporolactobacillaceae</taxon>
        <taxon>Sinobaca</taxon>
    </lineage>
</organism>
<protein>
    <submittedName>
        <fullName evidence="6">Peptide/nickel transport system ATP-binding protein</fullName>
    </submittedName>
</protein>
<dbReference type="InterPro" id="IPR003439">
    <property type="entry name" value="ABC_transporter-like_ATP-bd"/>
</dbReference>
<evidence type="ECO:0000256" key="3">
    <source>
        <dbReference type="ARBA" id="ARBA00022741"/>
    </source>
</evidence>
<comment type="caution">
    <text evidence="6">The sequence shown here is derived from an EMBL/GenBank/DDBJ whole genome shotgun (WGS) entry which is preliminary data.</text>
</comment>
<keyword evidence="4 6" id="KW-0067">ATP-binding</keyword>
<comment type="similarity">
    <text evidence="1">Belongs to the ABC transporter superfamily.</text>
</comment>
<dbReference type="RefSeq" id="WP_120191324.1">
    <property type="nucleotide sequence ID" value="NZ_RAPK01000006.1"/>
</dbReference>
<dbReference type="Gene3D" id="3.40.50.300">
    <property type="entry name" value="P-loop containing nucleotide triphosphate hydrolases"/>
    <property type="match status" value="1"/>
</dbReference>
<dbReference type="EMBL" id="RAPK01000006">
    <property type="protein sequence ID" value="RKD75897.1"/>
    <property type="molecule type" value="Genomic_DNA"/>
</dbReference>
<keyword evidence="2" id="KW-0813">Transport</keyword>
<gene>
    <name evidence="6" type="ORF">ATL39_0107</name>
</gene>
<evidence type="ECO:0000313" key="6">
    <source>
        <dbReference type="EMBL" id="RKD75897.1"/>
    </source>
</evidence>
<dbReference type="PANTHER" id="PTHR43776">
    <property type="entry name" value="TRANSPORT ATP-BINDING PROTEIN"/>
    <property type="match status" value="1"/>
</dbReference>
<dbReference type="Proteomes" id="UP000285120">
    <property type="component" value="Unassembled WGS sequence"/>
</dbReference>
<dbReference type="Pfam" id="PF00005">
    <property type="entry name" value="ABC_tran"/>
    <property type="match status" value="1"/>
</dbReference>
<sequence>MNPLFEMKDVSYHYPKTASGVRGISFRLFPGETIGVAGESGSGKSTLVKLALGLLPADEGSITLKDISILAAGRKEKLRFRRQTQAVLQHDVRSFIPVKNIIHTLLEPVHNFPERGRALTNGNDRQFAEEWMTRVGLEPDMLDRRPEALSGGQQQRVHIARALSINPSFLLLDEPTSNLDTVSQAAVLHLLQHETAHPERGVLCISHDLAVLHQLADRILVMKDGRIVDDFYKSETWNQNRHPYTKLLVQAGGWNGLEDQGKTV</sequence>
<evidence type="ECO:0000313" key="7">
    <source>
        <dbReference type="Proteomes" id="UP000285120"/>
    </source>
</evidence>
<name>A0A419V753_9BACL</name>
<keyword evidence="7" id="KW-1185">Reference proteome</keyword>
<keyword evidence="3" id="KW-0547">Nucleotide-binding</keyword>
<evidence type="ECO:0000256" key="4">
    <source>
        <dbReference type="ARBA" id="ARBA00022840"/>
    </source>
</evidence>
<accession>A0A419V753</accession>
<dbReference type="GO" id="GO:0016887">
    <property type="term" value="F:ATP hydrolysis activity"/>
    <property type="evidence" value="ECO:0007669"/>
    <property type="project" value="InterPro"/>
</dbReference>
<dbReference type="SMART" id="SM00382">
    <property type="entry name" value="AAA"/>
    <property type="match status" value="1"/>
</dbReference>
<dbReference type="InterPro" id="IPR003593">
    <property type="entry name" value="AAA+_ATPase"/>
</dbReference>
<dbReference type="OrthoDB" id="9802264at2"/>